<dbReference type="InterPro" id="IPR038591">
    <property type="entry name" value="NolW-like_sf"/>
</dbReference>
<dbReference type="GO" id="GO:0009279">
    <property type="term" value="C:cell outer membrane"/>
    <property type="evidence" value="ECO:0007669"/>
    <property type="project" value="UniProtKB-SubCell"/>
</dbReference>
<dbReference type="GO" id="GO:0015627">
    <property type="term" value="C:type II protein secretion system complex"/>
    <property type="evidence" value="ECO:0007669"/>
    <property type="project" value="InterPro"/>
</dbReference>
<dbReference type="EMBL" id="VLLN01000001">
    <property type="protein sequence ID" value="TWJ33458.1"/>
    <property type="molecule type" value="Genomic_DNA"/>
</dbReference>
<evidence type="ECO:0000256" key="11">
    <source>
        <dbReference type="SAM" id="Phobius"/>
    </source>
</evidence>
<evidence type="ECO:0000256" key="8">
    <source>
        <dbReference type="ARBA" id="ARBA00023136"/>
    </source>
</evidence>
<feature type="transmembrane region" description="Helical" evidence="11">
    <location>
        <begin position="40"/>
        <end position="58"/>
    </location>
</feature>
<evidence type="ECO:0000313" key="15">
    <source>
        <dbReference type="EMBL" id="TWJ33458.1"/>
    </source>
</evidence>
<evidence type="ECO:0000259" key="12">
    <source>
        <dbReference type="Pfam" id="PF00263"/>
    </source>
</evidence>
<dbReference type="RefSeq" id="WP_145017056.1">
    <property type="nucleotide sequence ID" value="NZ_VLLN01000001.1"/>
</dbReference>
<evidence type="ECO:0000256" key="5">
    <source>
        <dbReference type="ARBA" id="ARBA00022692"/>
    </source>
</evidence>
<name>A0A562WS79_9BACT</name>
<comment type="caution">
    <text evidence="15">The sequence shown here is derived from an EMBL/GenBank/DDBJ whole genome shotgun (WGS) entry which is preliminary data.</text>
</comment>
<keyword evidence="9" id="KW-0998">Cell outer membrane</keyword>
<evidence type="ECO:0000256" key="1">
    <source>
        <dbReference type="ARBA" id="ARBA00004442"/>
    </source>
</evidence>
<feature type="domain" description="NolW-like" evidence="13">
    <location>
        <begin position="307"/>
        <end position="389"/>
    </location>
</feature>
<reference evidence="15 16" key="1">
    <citation type="submission" date="2019-07" db="EMBL/GenBank/DDBJ databases">
        <title>Genomic Encyclopedia of Archaeal and Bacterial Type Strains, Phase II (KMG-II): from individual species to whole genera.</title>
        <authorList>
            <person name="Goeker M."/>
        </authorList>
    </citation>
    <scope>NUCLEOTIDE SEQUENCE [LARGE SCALE GENOMIC DNA]</scope>
    <source>
        <strain evidence="15 16">ATCC BAA-1139</strain>
    </source>
</reference>
<dbReference type="PRINTS" id="PR00811">
    <property type="entry name" value="BCTERIALGSPD"/>
</dbReference>
<dbReference type="InterPro" id="IPR001775">
    <property type="entry name" value="GspD/PilQ"/>
</dbReference>
<evidence type="ECO:0000313" key="16">
    <source>
        <dbReference type="Proteomes" id="UP000319449"/>
    </source>
</evidence>
<keyword evidence="11" id="KW-1133">Transmembrane helix</keyword>
<dbReference type="NCBIfam" id="TIGR02517">
    <property type="entry name" value="type_II_gspD"/>
    <property type="match status" value="1"/>
</dbReference>
<evidence type="ECO:0000259" key="13">
    <source>
        <dbReference type="Pfam" id="PF03958"/>
    </source>
</evidence>
<dbReference type="AlphaFoldDB" id="A0A562WS79"/>
<dbReference type="InterPro" id="IPR050810">
    <property type="entry name" value="Bact_Secretion_Sys_Channel"/>
</dbReference>
<keyword evidence="4" id="KW-1134">Transmembrane beta strand</keyword>
<dbReference type="Pfam" id="PF03958">
    <property type="entry name" value="Secretin_N"/>
    <property type="match status" value="3"/>
</dbReference>
<feature type="domain" description="Type II/III secretion system secretin-like" evidence="12">
    <location>
        <begin position="467"/>
        <end position="633"/>
    </location>
</feature>
<dbReference type="PANTHER" id="PTHR30332">
    <property type="entry name" value="PROBABLE GENERAL SECRETION PATHWAY PROTEIN D"/>
    <property type="match status" value="1"/>
</dbReference>
<dbReference type="InterPro" id="IPR005644">
    <property type="entry name" value="NolW-like"/>
</dbReference>
<dbReference type="OrthoDB" id="9775455at2"/>
<dbReference type="GO" id="GO:0015628">
    <property type="term" value="P:protein secretion by the type II secretion system"/>
    <property type="evidence" value="ECO:0007669"/>
    <property type="project" value="InterPro"/>
</dbReference>
<protein>
    <submittedName>
        <fullName evidence="15">General secretion pathway protein D</fullName>
    </submittedName>
</protein>
<keyword evidence="5 11" id="KW-0812">Transmembrane</keyword>
<comment type="subcellular location">
    <subcellularLocation>
        <location evidence="1 10">Cell outer membrane</location>
    </subcellularLocation>
</comment>
<keyword evidence="7" id="KW-0653">Protein transport</keyword>
<sequence length="671" mass="72036">MTYDESGNGSDNGNEHRTGAAFIAAPACPEVPIVKRRSHTIIIALLLLLLTLPLQAFAAKGVVLNFTDVDISTMVKFISDLTGRNFVMDERVKGKISVYSPAKLSPEEAFNVFTSVLELKGFTLIQAGRVNKIVPTAAAKQLGTRLLTDAEKVPVNETYVARVISLENVAPQEAVTFLQPLVSKDGYIAPFGPANMVLVVDSALNIRKLLEIVDLIDTEKPREKAELVFLQHAAADALSKVVQEWLAGRAGKAPTQPGQPAQTGGLVVADTRLNALVVFGSDKDKEEVKRFVALLDVPPPTTSSKVNVYYMENADATEVAKVLDGVVKGSAAAPAPGQPATAPQQSPFEGGKITITPDKATNSLVVMASPNDYQNLLQVIQKLDKRRRQVFVQALIAEVSLDKLKSLGVQWGALGGSSNNTATVAGSYDPQGVFNQLFSVLSALKGAGITIPDLTGTPVNFAVAIQALETNGIANVLSTPNILTSDNKEAEIFVGENVPFRGSITYNSSLPNSAQQSIERKDTGITLKITPQVSEGEYVKLDIYQEISAVKDANSTGAAADITTTKRSAKTSVVVKNQETVAIAGLIQDKEQESYSKVPILGDIPLLGWLFKTKNKSRNKTNLMILLTPRVIKDARDLAEVSERQREKLDEAIKRTTPLDIPAALKQPAKP</sequence>
<dbReference type="Pfam" id="PF21305">
    <property type="entry name" value="type_II_gspD_N0"/>
    <property type="match status" value="1"/>
</dbReference>
<dbReference type="PRINTS" id="PR01032">
    <property type="entry name" value="PHAGEIV"/>
</dbReference>
<dbReference type="Proteomes" id="UP000319449">
    <property type="component" value="Unassembled WGS sequence"/>
</dbReference>
<evidence type="ECO:0000256" key="3">
    <source>
        <dbReference type="ARBA" id="ARBA00022448"/>
    </source>
</evidence>
<evidence type="ECO:0000259" key="14">
    <source>
        <dbReference type="Pfam" id="PF21305"/>
    </source>
</evidence>
<evidence type="ECO:0000256" key="7">
    <source>
        <dbReference type="ARBA" id="ARBA00022927"/>
    </source>
</evidence>
<keyword evidence="16" id="KW-1185">Reference proteome</keyword>
<dbReference type="InterPro" id="IPR013356">
    <property type="entry name" value="T2SS_GspD"/>
</dbReference>
<dbReference type="InterPro" id="IPR004846">
    <property type="entry name" value="T2SS/T3SS_dom"/>
</dbReference>
<dbReference type="Pfam" id="PF00263">
    <property type="entry name" value="Secretin"/>
    <property type="match status" value="1"/>
</dbReference>
<feature type="domain" description="GspD-like N0" evidence="14">
    <location>
        <begin position="64"/>
        <end position="133"/>
    </location>
</feature>
<proteinExistence type="inferred from homology"/>
<evidence type="ECO:0000256" key="4">
    <source>
        <dbReference type="ARBA" id="ARBA00022452"/>
    </source>
</evidence>
<gene>
    <name evidence="15" type="ORF">JN12_00132</name>
</gene>
<organism evidence="15 16">
    <name type="scientific">Geobacter argillaceus</name>
    <dbReference type="NCBI Taxonomy" id="345631"/>
    <lineage>
        <taxon>Bacteria</taxon>
        <taxon>Pseudomonadati</taxon>
        <taxon>Thermodesulfobacteriota</taxon>
        <taxon>Desulfuromonadia</taxon>
        <taxon>Geobacterales</taxon>
        <taxon>Geobacteraceae</taxon>
        <taxon>Geobacter</taxon>
    </lineage>
</organism>
<keyword evidence="6" id="KW-0732">Signal</keyword>
<keyword evidence="8 11" id="KW-0472">Membrane</keyword>
<accession>A0A562WS79</accession>
<feature type="domain" description="NolW-like" evidence="13">
    <location>
        <begin position="162"/>
        <end position="221"/>
    </location>
</feature>
<evidence type="ECO:0000256" key="2">
    <source>
        <dbReference type="ARBA" id="ARBA00006980"/>
    </source>
</evidence>
<evidence type="ECO:0000256" key="6">
    <source>
        <dbReference type="ARBA" id="ARBA00022729"/>
    </source>
</evidence>
<dbReference type="PANTHER" id="PTHR30332:SF24">
    <property type="entry name" value="SECRETIN GSPD-RELATED"/>
    <property type="match status" value="1"/>
</dbReference>
<evidence type="ECO:0000256" key="10">
    <source>
        <dbReference type="RuleBase" id="RU004004"/>
    </source>
</evidence>
<dbReference type="Gene3D" id="3.30.1370.120">
    <property type="match status" value="3"/>
</dbReference>
<comment type="similarity">
    <text evidence="2">Belongs to the bacterial secretin family. GSP D subfamily.</text>
</comment>
<evidence type="ECO:0000256" key="9">
    <source>
        <dbReference type="ARBA" id="ARBA00023237"/>
    </source>
</evidence>
<feature type="domain" description="NolW-like" evidence="13">
    <location>
        <begin position="228"/>
        <end position="300"/>
    </location>
</feature>
<dbReference type="InterPro" id="IPR049371">
    <property type="entry name" value="GspD-like_N0"/>
</dbReference>
<keyword evidence="3 10" id="KW-0813">Transport</keyword>